<dbReference type="SUPFAM" id="SSF55424">
    <property type="entry name" value="FAD/NAD-linked reductases, dimerisation (C-terminal) domain"/>
    <property type="match status" value="1"/>
</dbReference>
<dbReference type="InterPro" id="IPR036188">
    <property type="entry name" value="FAD/NAD-bd_sf"/>
</dbReference>
<accession>A0A8B9HEF6</accession>
<comment type="function">
    <text evidence="24">Functions both as NADH oxidoreductase and as regulator of apoptosis. In response to apoptotic stimuli, it is released from the mitochondrion intermembrane space into the cytosol and to the nucleus, where it functions as a proapoptotic factor in a caspase-independent pathway. Release into the cytoplasm is mediated upon binding to poly-ADP-ribose chains. The soluble form (AIFsol) found in the nucleus induces 'parthanatos' i.e. caspase-independent fragmentation of chromosomal DNA. Binds to DNA in a sequence-independent manner. Interacts with EIF3G, and thereby inhibits the EIF3 machinery and protein synthesis, and activates caspase-7 to amplify apoptosis. Plays a critical role in caspase-independent, pyknotic cell death in hydrogen peroxide-exposed cells. In contrast, participates in normal mitochondrial metabolism. Plays an important role in the regulation of respiratory chain biogenesis by interacting with CHCHD4 and controlling CHCHD4 mitochondrial import.</text>
</comment>
<dbReference type="InterPro" id="IPR029324">
    <property type="entry name" value="AIF_C"/>
</dbReference>
<dbReference type="GO" id="GO:0005758">
    <property type="term" value="C:mitochondrial intermembrane space"/>
    <property type="evidence" value="ECO:0007669"/>
    <property type="project" value="UniProtKB-SubCell"/>
</dbReference>
<dbReference type="GO" id="GO:0048471">
    <property type="term" value="C:perinuclear region of cytoplasm"/>
    <property type="evidence" value="ECO:0007669"/>
    <property type="project" value="UniProtKB-SubCell"/>
</dbReference>
<keyword evidence="14" id="KW-0832">Ubl conjugation</keyword>
<evidence type="ECO:0000259" key="29">
    <source>
        <dbReference type="Pfam" id="PF07992"/>
    </source>
</evidence>
<evidence type="ECO:0000256" key="14">
    <source>
        <dbReference type="ARBA" id="ARBA00022843"/>
    </source>
</evidence>
<keyword evidence="13" id="KW-0274">FAD</keyword>
<evidence type="ECO:0000256" key="5">
    <source>
        <dbReference type="ARBA" id="ARBA00004569"/>
    </source>
</evidence>
<evidence type="ECO:0000256" key="2">
    <source>
        <dbReference type="ARBA" id="ARBA00004123"/>
    </source>
</evidence>
<evidence type="ECO:0000256" key="24">
    <source>
        <dbReference type="ARBA" id="ARBA00055744"/>
    </source>
</evidence>
<dbReference type="GO" id="GO:0003677">
    <property type="term" value="F:DNA binding"/>
    <property type="evidence" value="ECO:0007669"/>
    <property type="project" value="UniProtKB-KW"/>
</dbReference>
<dbReference type="GO" id="GO:0006915">
    <property type="term" value="P:apoptotic process"/>
    <property type="evidence" value="ECO:0007669"/>
    <property type="project" value="UniProtKB-KW"/>
</dbReference>
<dbReference type="GO" id="GO:0005743">
    <property type="term" value="C:mitochondrial inner membrane"/>
    <property type="evidence" value="ECO:0007669"/>
    <property type="project" value="UniProtKB-SubCell"/>
</dbReference>
<evidence type="ECO:0000256" key="28">
    <source>
        <dbReference type="SAM" id="MobiDB-lite"/>
    </source>
</evidence>
<sequence length="594" mass="64646">MFKCKAAWNKLAPLARASSTLCRQAGKRAGKSPSAPLTITHYYSLLHQLPMFNSCGGLAYSTLVGDRERYQQRITEIESRSSKPAAEPSTPAKTQLETAASEPASAAASPAVEPTHAPYLLIGGGTASFAAARSIRARDPGARVLIVTEEDDLPYMRPPLSKELWFSDDPTVTETLCFKQWNGKERSIYFQPPSFYVSPTELESVENGGVAVLTGRKVMHMDVRGNKVKLSDGTEISYDKCLIATGGIPRNLQVIERAGDEVMKRTTLFRKIEDFKALEKVSRELKSITIIGGGFLGSELACALGKDASADLGLEVVQMFPEKGNMGKVLPEYLSNWTTDKVKKEGVKVLTEAVVKNVTYKEGKVEIKLKDGRTDHVVAAVGLEPSVELAKSAGLEIDSDFGGFRVNAELQARSNIWVAGDAACFYDIKLGRRRVEHHDHAVVSGRLAGENMTGARKPYWHQSMFWSDLGPDVGYEAIGIVDSSLPTVGVFAKATAKDTPKAATEQSGTGIRSESETEAVAGSVAVGKAAPTPPPQQKEDYGKGVIFYLRDKVVVGIVLWNVFNRMPIARKIIKDGEEHADLNEVAKLFNIHEE</sequence>
<evidence type="ECO:0000256" key="9">
    <source>
        <dbReference type="ARBA" id="ARBA00022553"/>
    </source>
</evidence>
<evidence type="ECO:0000313" key="31">
    <source>
        <dbReference type="Ensembl" id="ENSAMXP00005011443.1"/>
    </source>
</evidence>
<evidence type="ECO:0000256" key="15">
    <source>
        <dbReference type="ARBA" id="ARBA00022946"/>
    </source>
</evidence>
<dbReference type="GO" id="GO:0033108">
    <property type="term" value="P:mitochondrial respiratory chain complex assembly"/>
    <property type="evidence" value="ECO:0007669"/>
    <property type="project" value="TreeGrafter"/>
</dbReference>
<keyword evidence="11" id="KW-0053">Apoptosis</keyword>
<dbReference type="InterPro" id="IPR023753">
    <property type="entry name" value="FAD/NAD-binding_dom"/>
</dbReference>
<keyword evidence="22" id="KW-0539">Nucleus</keyword>
<evidence type="ECO:0000256" key="8">
    <source>
        <dbReference type="ARBA" id="ARBA00022499"/>
    </source>
</evidence>
<name>A0A8B9HEF6_ASTMX</name>
<comment type="cofactor">
    <cofactor evidence="1">
        <name>FAD</name>
        <dbReference type="ChEBI" id="CHEBI:57692"/>
    </cofactor>
</comment>
<keyword evidence="19" id="KW-0238">DNA-binding</keyword>
<evidence type="ECO:0000256" key="12">
    <source>
        <dbReference type="ARBA" id="ARBA00022792"/>
    </source>
</evidence>
<protein>
    <recommendedName>
        <fullName evidence="26">Apoptosis-inducing factor 1, mitochondrial</fullName>
    </recommendedName>
    <alternativeName>
        <fullName evidence="27">Programmed cell death protein 8</fullName>
    </alternativeName>
</protein>
<dbReference type="Pfam" id="PF07992">
    <property type="entry name" value="Pyr_redox_2"/>
    <property type="match status" value="1"/>
</dbReference>
<dbReference type="Ensembl" id="ENSAMXT00005012725.1">
    <property type="protein sequence ID" value="ENSAMXP00005011443.1"/>
    <property type="gene ID" value="ENSAMXG00005004621.1"/>
</dbReference>
<dbReference type="GO" id="GO:0043068">
    <property type="term" value="P:positive regulation of programmed cell death"/>
    <property type="evidence" value="ECO:0007669"/>
    <property type="project" value="UniProtKB-ARBA"/>
</dbReference>
<keyword evidence="21" id="KW-0472">Membrane</keyword>
<feature type="compositionally biased region" description="Low complexity" evidence="28">
    <location>
        <begin position="97"/>
        <end position="109"/>
    </location>
</feature>
<dbReference type="InterPro" id="IPR050446">
    <property type="entry name" value="FAD-oxidoreductase/Apoptosis"/>
</dbReference>
<keyword evidence="18" id="KW-0520">NAD</keyword>
<dbReference type="AlphaFoldDB" id="A0A8B9HEF6"/>
<dbReference type="GO" id="GO:0005634">
    <property type="term" value="C:nucleus"/>
    <property type="evidence" value="ECO:0007669"/>
    <property type="project" value="UniProtKB-SubCell"/>
</dbReference>
<evidence type="ECO:0000256" key="25">
    <source>
        <dbReference type="ARBA" id="ARBA00062987"/>
    </source>
</evidence>
<evidence type="ECO:0000256" key="22">
    <source>
        <dbReference type="ARBA" id="ARBA00023242"/>
    </source>
</evidence>
<evidence type="ECO:0000256" key="18">
    <source>
        <dbReference type="ARBA" id="ARBA00023027"/>
    </source>
</evidence>
<dbReference type="InterPro" id="IPR016156">
    <property type="entry name" value="FAD/NAD-linked_Rdtase_dimer_sf"/>
</dbReference>
<keyword evidence="16" id="KW-0007">Acetylation</keyword>
<evidence type="ECO:0000256" key="10">
    <source>
        <dbReference type="ARBA" id="ARBA00022630"/>
    </source>
</evidence>
<evidence type="ECO:0000256" key="21">
    <source>
        <dbReference type="ARBA" id="ARBA00023136"/>
    </source>
</evidence>
<keyword evidence="12" id="KW-0999">Mitochondrion inner membrane</keyword>
<proteinExistence type="inferred from homology"/>
<evidence type="ECO:0000256" key="27">
    <source>
        <dbReference type="ARBA" id="ARBA00078456"/>
    </source>
</evidence>
<evidence type="ECO:0000256" key="4">
    <source>
        <dbReference type="ARBA" id="ARBA00004556"/>
    </source>
</evidence>
<dbReference type="Pfam" id="PF14721">
    <property type="entry name" value="AIF_C"/>
    <property type="match status" value="1"/>
</dbReference>
<evidence type="ECO:0000256" key="17">
    <source>
        <dbReference type="ARBA" id="ARBA00023002"/>
    </source>
</evidence>
<comment type="subcellular location">
    <subcellularLocation>
        <location evidence="4">Cytoplasm</location>
        <location evidence="4">Perinuclear region</location>
    </subcellularLocation>
    <subcellularLocation>
        <location evidence="3">Mitochondrion inner membrane</location>
    </subcellularLocation>
    <subcellularLocation>
        <location evidence="5">Mitochondrion intermembrane space</location>
    </subcellularLocation>
    <subcellularLocation>
        <location evidence="2">Nucleus</location>
    </subcellularLocation>
</comment>
<comment type="catalytic activity">
    <reaction evidence="23">
        <text>A + NADH + H(+) = AH2 + NAD(+)</text>
        <dbReference type="Rhea" id="RHEA:11356"/>
        <dbReference type="ChEBI" id="CHEBI:13193"/>
        <dbReference type="ChEBI" id="CHEBI:15378"/>
        <dbReference type="ChEBI" id="CHEBI:17499"/>
        <dbReference type="ChEBI" id="CHEBI:57540"/>
        <dbReference type="ChEBI" id="CHEBI:57945"/>
    </reaction>
</comment>
<evidence type="ECO:0000256" key="16">
    <source>
        <dbReference type="ARBA" id="ARBA00022990"/>
    </source>
</evidence>
<dbReference type="GO" id="GO:0016174">
    <property type="term" value="F:NAD(P)H oxidase H2O2-forming activity"/>
    <property type="evidence" value="ECO:0007669"/>
    <property type="project" value="TreeGrafter"/>
</dbReference>
<dbReference type="PRINTS" id="PR00368">
    <property type="entry name" value="FADPNR"/>
</dbReference>
<keyword evidence="10" id="KW-0285">Flavoprotein</keyword>
<dbReference type="Proteomes" id="UP000694621">
    <property type="component" value="Unplaced"/>
</dbReference>
<evidence type="ECO:0000256" key="23">
    <source>
        <dbReference type="ARBA" id="ARBA00047786"/>
    </source>
</evidence>
<dbReference type="GO" id="GO:0071949">
    <property type="term" value="F:FAD binding"/>
    <property type="evidence" value="ECO:0007669"/>
    <property type="project" value="TreeGrafter"/>
</dbReference>
<evidence type="ECO:0000256" key="20">
    <source>
        <dbReference type="ARBA" id="ARBA00023128"/>
    </source>
</evidence>
<feature type="domain" description="FAD/NAD(P)-binding" evidence="29">
    <location>
        <begin position="120"/>
        <end position="444"/>
    </location>
</feature>
<keyword evidence="15" id="KW-0809">Transit peptide</keyword>
<dbReference type="Gene3D" id="3.50.50.60">
    <property type="entry name" value="FAD/NAD(P)-binding domain"/>
    <property type="match status" value="2"/>
</dbReference>
<keyword evidence="17" id="KW-0560">Oxidoreductase</keyword>
<dbReference type="PRINTS" id="PR00411">
    <property type="entry name" value="PNDRDTASEI"/>
</dbReference>
<evidence type="ECO:0000256" key="1">
    <source>
        <dbReference type="ARBA" id="ARBA00001974"/>
    </source>
</evidence>
<evidence type="ECO:0000256" key="3">
    <source>
        <dbReference type="ARBA" id="ARBA00004273"/>
    </source>
</evidence>
<evidence type="ECO:0000256" key="19">
    <source>
        <dbReference type="ARBA" id="ARBA00023125"/>
    </source>
</evidence>
<reference evidence="31" key="1">
    <citation type="submission" date="2025-08" db="UniProtKB">
        <authorList>
            <consortium name="Ensembl"/>
        </authorList>
    </citation>
    <scope>IDENTIFICATION</scope>
</reference>
<feature type="domain" description="Mitochondrial apoptosis-inducing factor C-terminal" evidence="30">
    <location>
        <begin position="448"/>
        <end position="575"/>
    </location>
</feature>
<evidence type="ECO:0000256" key="26">
    <source>
        <dbReference type="ARBA" id="ARBA00067295"/>
    </source>
</evidence>
<feature type="region of interest" description="Disordered" evidence="28">
    <location>
        <begin position="76"/>
        <end position="109"/>
    </location>
</feature>
<evidence type="ECO:0000256" key="13">
    <source>
        <dbReference type="ARBA" id="ARBA00022827"/>
    </source>
</evidence>
<dbReference type="SUPFAM" id="SSF51905">
    <property type="entry name" value="FAD/NAD(P)-binding domain"/>
    <property type="match status" value="2"/>
</dbReference>
<dbReference type="Gene3D" id="3.30.390.30">
    <property type="match status" value="1"/>
</dbReference>
<keyword evidence="20" id="KW-0496">Mitochondrion</keyword>
<dbReference type="SMART" id="SM01353">
    <property type="entry name" value="AIF_C"/>
    <property type="match status" value="1"/>
</dbReference>
<evidence type="ECO:0000256" key="11">
    <source>
        <dbReference type="ARBA" id="ARBA00022703"/>
    </source>
</evidence>
<dbReference type="PANTHER" id="PTHR43557">
    <property type="entry name" value="APOPTOSIS-INDUCING FACTOR 1"/>
    <property type="match status" value="1"/>
</dbReference>
<evidence type="ECO:0000256" key="7">
    <source>
        <dbReference type="ARBA" id="ARBA00022490"/>
    </source>
</evidence>
<keyword evidence="9" id="KW-0597">Phosphoprotein</keyword>
<comment type="subunit">
    <text evidence="25">Monomer (oxidized form). Homodimer (reduced form). Upon reduction with NADH, undergoes dimerization and forms tight, long-lived FADH2-NAD charge transfer complexes (CTC) resistant to oxidation. Also dimerizes with isoform 3 preventing its release from mitochondria. Interacts with XIAP/BIRC4. Interacts (via N-terminus) with EIF3G (via C-terminus). Interacts with PRELID1. Interacts with CHCHD4; the interaction increases in presence of NADH. Interacts with processed form of PARP1 (Poly [ADP-ribose] polymerase 1, processed C-terminus); interaction is mediated with poly-ADP-ribose chains attached to PARP1, promoting translocation into the nucleus.</text>
</comment>
<organism evidence="31 32">
    <name type="scientific">Astyanax mexicanus</name>
    <name type="common">Blind cave fish</name>
    <name type="synonym">Astyanax fasciatus mexicanus</name>
    <dbReference type="NCBI Taxonomy" id="7994"/>
    <lineage>
        <taxon>Eukaryota</taxon>
        <taxon>Metazoa</taxon>
        <taxon>Chordata</taxon>
        <taxon>Craniata</taxon>
        <taxon>Vertebrata</taxon>
        <taxon>Euteleostomi</taxon>
        <taxon>Actinopterygii</taxon>
        <taxon>Neopterygii</taxon>
        <taxon>Teleostei</taxon>
        <taxon>Ostariophysi</taxon>
        <taxon>Characiformes</taxon>
        <taxon>Characoidei</taxon>
        <taxon>Acestrorhamphidae</taxon>
        <taxon>Acestrorhamphinae</taxon>
        <taxon>Astyanax</taxon>
    </lineage>
</organism>
<evidence type="ECO:0000313" key="32">
    <source>
        <dbReference type="Proteomes" id="UP000694621"/>
    </source>
</evidence>
<keyword evidence="7" id="KW-0963">Cytoplasm</keyword>
<comment type="similarity">
    <text evidence="6">Belongs to the FAD-dependent oxidoreductase family.</text>
</comment>
<dbReference type="FunFam" id="3.30.390.30:FF:000007">
    <property type="entry name" value="Putative apoptosis-inducing factor 1, mitochondrial"/>
    <property type="match status" value="1"/>
</dbReference>
<keyword evidence="8" id="KW-1017">Isopeptide bond</keyword>
<evidence type="ECO:0000256" key="6">
    <source>
        <dbReference type="ARBA" id="ARBA00006442"/>
    </source>
</evidence>
<evidence type="ECO:0000259" key="30">
    <source>
        <dbReference type="Pfam" id="PF14721"/>
    </source>
</evidence>
<dbReference type="GO" id="GO:0046983">
    <property type="term" value="F:protein dimerization activity"/>
    <property type="evidence" value="ECO:0007669"/>
    <property type="project" value="InterPro"/>
</dbReference>
<dbReference type="PANTHER" id="PTHR43557:SF4">
    <property type="entry name" value="APOPTOSIS-INDUCING FACTOR 1, MITOCHONDRIAL"/>
    <property type="match status" value="1"/>
</dbReference>